<keyword evidence="11" id="KW-1185">Reference proteome</keyword>
<feature type="transmembrane region" description="Helical" evidence="9">
    <location>
        <begin position="206"/>
        <end position="234"/>
    </location>
</feature>
<dbReference type="RefSeq" id="WP_222199569.1">
    <property type="nucleotide sequence ID" value="NZ_JAIMFO010000006.1"/>
</dbReference>
<keyword evidence="4 10" id="KW-0762">Sugar transport</keyword>
<evidence type="ECO:0000256" key="2">
    <source>
        <dbReference type="ARBA" id="ARBA00022448"/>
    </source>
</evidence>
<keyword evidence="2" id="KW-0813">Transport</keyword>
<dbReference type="PROSITE" id="PS51106">
    <property type="entry name" value="PTS_EIIC_TYPE_4"/>
    <property type="match status" value="1"/>
</dbReference>
<comment type="caution">
    <text evidence="10">The sequence shown here is derived from an EMBL/GenBank/DDBJ whole genome shotgun (WGS) entry which is preliminary data.</text>
</comment>
<sequence>MLVQSILVGLIAAFGALDYQLGTLYAFRPIVLCPLVGIALGNIQTGLAVGASLELLFMGSISIGAYVPPNETIGGVLACAFAISLGESTETAIALAMPIAVLSLSLKNILRALDPFFVDLADRFAAEGNLKGVYAIHFLLGNMLGCVLYFILCSTAFYMGVDAVKGLLDLVPQFVIDGFGVAANILPAMGFAMLGRLVLSKQVMPYFFLGFLITSYAGIPVLGVAIAAIIIAVVKFDLLNSGSSAQPALSVEGAADDDDDF</sequence>
<accession>A0ABS7MKH0</accession>
<evidence type="ECO:0000256" key="9">
    <source>
        <dbReference type="SAM" id="Phobius"/>
    </source>
</evidence>
<reference evidence="10 11" key="1">
    <citation type="submission" date="2021-08" db="EMBL/GenBank/DDBJ databases">
        <title>Collinsella faecalis sp. nov. isolated from swine faeces.</title>
        <authorList>
            <person name="Oh B.S."/>
            <person name="Lee J.H."/>
        </authorList>
    </citation>
    <scope>NUCLEOTIDE SEQUENCE [LARGE SCALE GENOMIC DNA]</scope>
    <source>
        <strain evidence="10 11">AGMB00827</strain>
    </source>
</reference>
<keyword evidence="3" id="KW-1003">Cell membrane</keyword>
<evidence type="ECO:0000256" key="3">
    <source>
        <dbReference type="ARBA" id="ARBA00022475"/>
    </source>
</evidence>
<keyword evidence="8 9" id="KW-0472">Membrane</keyword>
<evidence type="ECO:0000256" key="6">
    <source>
        <dbReference type="ARBA" id="ARBA00022692"/>
    </source>
</evidence>
<dbReference type="EMBL" id="JAIMFO010000006">
    <property type="protein sequence ID" value="MBY4797862.1"/>
    <property type="molecule type" value="Genomic_DNA"/>
</dbReference>
<evidence type="ECO:0000256" key="4">
    <source>
        <dbReference type="ARBA" id="ARBA00022597"/>
    </source>
</evidence>
<proteinExistence type="predicted"/>
<protein>
    <submittedName>
        <fullName evidence="10">PTS sugar transporter subunit IIC</fullName>
    </submittedName>
</protein>
<evidence type="ECO:0000256" key="1">
    <source>
        <dbReference type="ARBA" id="ARBA00004651"/>
    </source>
</evidence>
<dbReference type="Proteomes" id="UP000700908">
    <property type="component" value="Unassembled WGS sequence"/>
</dbReference>
<dbReference type="InterPro" id="IPR004700">
    <property type="entry name" value="PTS_IIC_man"/>
</dbReference>
<organism evidence="10 11">
    <name type="scientific">Collinsella ureilytica</name>
    <dbReference type="NCBI Taxonomy" id="2869515"/>
    <lineage>
        <taxon>Bacteria</taxon>
        <taxon>Bacillati</taxon>
        <taxon>Actinomycetota</taxon>
        <taxon>Coriobacteriia</taxon>
        <taxon>Coriobacteriales</taxon>
        <taxon>Coriobacteriaceae</taxon>
        <taxon>Collinsella</taxon>
    </lineage>
</organism>
<feature type="transmembrane region" description="Helical" evidence="9">
    <location>
        <begin position="133"/>
        <end position="159"/>
    </location>
</feature>
<dbReference type="PANTHER" id="PTHR32502">
    <property type="entry name" value="N-ACETYLGALACTOSAMINE PERMEASE II COMPONENT-RELATED"/>
    <property type="match status" value="1"/>
</dbReference>
<dbReference type="PANTHER" id="PTHR32502:SF8">
    <property type="entry name" value="N-ACETYLGALACTOSAMINE PERMEASE IIC COMPONENT 1"/>
    <property type="match status" value="1"/>
</dbReference>
<evidence type="ECO:0000313" key="11">
    <source>
        <dbReference type="Proteomes" id="UP000700908"/>
    </source>
</evidence>
<evidence type="ECO:0000256" key="5">
    <source>
        <dbReference type="ARBA" id="ARBA00022683"/>
    </source>
</evidence>
<dbReference type="Pfam" id="PF03609">
    <property type="entry name" value="EII-Sor"/>
    <property type="match status" value="1"/>
</dbReference>
<feature type="transmembrane region" description="Helical" evidence="9">
    <location>
        <begin position="6"/>
        <end position="27"/>
    </location>
</feature>
<dbReference type="InterPro" id="IPR050303">
    <property type="entry name" value="GatZ_KbaZ_carbometab"/>
</dbReference>
<keyword evidence="6 9" id="KW-0812">Transmembrane</keyword>
<keyword evidence="5" id="KW-0598">Phosphotransferase system</keyword>
<evidence type="ECO:0000256" key="8">
    <source>
        <dbReference type="ARBA" id="ARBA00023136"/>
    </source>
</evidence>
<name>A0ABS7MKH0_9ACTN</name>
<evidence type="ECO:0000313" key="10">
    <source>
        <dbReference type="EMBL" id="MBY4797862.1"/>
    </source>
</evidence>
<gene>
    <name evidence="10" type="ORF">K6V98_05795</name>
</gene>
<evidence type="ECO:0000256" key="7">
    <source>
        <dbReference type="ARBA" id="ARBA00022989"/>
    </source>
</evidence>
<feature type="transmembrane region" description="Helical" evidence="9">
    <location>
        <begin position="179"/>
        <end position="199"/>
    </location>
</feature>
<keyword evidence="7 9" id="KW-1133">Transmembrane helix</keyword>
<comment type="subcellular location">
    <subcellularLocation>
        <location evidence="1">Cell membrane</location>
        <topology evidence="1">Multi-pass membrane protein</topology>
    </subcellularLocation>
</comment>